<accession>A0A6J4H7B9</accession>
<dbReference type="EMBL" id="CADCTC010000015">
    <property type="protein sequence ID" value="CAA9216142.1"/>
    <property type="molecule type" value="Genomic_DNA"/>
</dbReference>
<evidence type="ECO:0000256" key="1">
    <source>
        <dbReference type="SAM" id="MobiDB-lite"/>
    </source>
</evidence>
<proteinExistence type="predicted"/>
<feature type="compositionally biased region" description="Basic residues" evidence="1">
    <location>
        <begin position="65"/>
        <end position="76"/>
    </location>
</feature>
<name>A0A6J4H7B9_9CHLR</name>
<organism evidence="2">
    <name type="scientific">uncultured Chloroflexota bacterium</name>
    <dbReference type="NCBI Taxonomy" id="166587"/>
    <lineage>
        <taxon>Bacteria</taxon>
        <taxon>Bacillati</taxon>
        <taxon>Chloroflexota</taxon>
        <taxon>environmental samples</taxon>
    </lineage>
</organism>
<feature type="region of interest" description="Disordered" evidence="1">
    <location>
        <begin position="27"/>
        <end position="102"/>
    </location>
</feature>
<gene>
    <name evidence="2" type="ORF">AVDCRST_MAG77-210</name>
</gene>
<sequence>MHAGDSDRESPLVMPFVPRDQIASVLQEGPVSGQLEAPATRCRRRAARRASSAPPGWMRQGRPATLRRRRRLHHPKCWWTSRATSPKEGPGQGPWNGIALFDHPENEGYPSVIGKYAGSRGMVQLTQVHYPPAGAPNGPFTFRQRVYVHDGDAEQAGVAGRQTEYAQPSRAEVTGTGRLAPRGQAPRRD</sequence>
<evidence type="ECO:0000313" key="2">
    <source>
        <dbReference type="EMBL" id="CAA9216142.1"/>
    </source>
</evidence>
<reference evidence="2" key="1">
    <citation type="submission" date="2020-02" db="EMBL/GenBank/DDBJ databases">
        <authorList>
            <person name="Meier V. D."/>
        </authorList>
    </citation>
    <scope>NUCLEOTIDE SEQUENCE</scope>
    <source>
        <strain evidence="2">AVDCRST_MAG77</strain>
    </source>
</reference>
<feature type="region of interest" description="Disordered" evidence="1">
    <location>
        <begin position="153"/>
        <end position="189"/>
    </location>
</feature>
<protein>
    <submittedName>
        <fullName evidence="2">Uncharacterized protein</fullName>
    </submittedName>
</protein>
<dbReference type="AlphaFoldDB" id="A0A6J4H7B9"/>